<dbReference type="InterPro" id="IPR025857">
    <property type="entry name" value="MacB_PCD"/>
</dbReference>
<dbReference type="STRING" id="1220578.FPE01S_02_04050"/>
<dbReference type="GO" id="GO:0022857">
    <property type="term" value="F:transmembrane transporter activity"/>
    <property type="evidence" value="ECO:0007669"/>
    <property type="project" value="TreeGrafter"/>
</dbReference>
<evidence type="ECO:0000256" key="2">
    <source>
        <dbReference type="ARBA" id="ARBA00022475"/>
    </source>
</evidence>
<keyword evidence="3 6" id="KW-0812">Transmembrane</keyword>
<comment type="caution">
    <text evidence="9">The sequence shown here is derived from an EMBL/GenBank/DDBJ whole genome shotgun (WGS) entry which is preliminary data.</text>
</comment>
<dbReference type="Pfam" id="PF12704">
    <property type="entry name" value="MacB_PCD"/>
    <property type="match status" value="2"/>
</dbReference>
<dbReference type="RefSeq" id="WP_046369200.1">
    <property type="nucleotide sequence ID" value="NZ_BBWV01000002.1"/>
</dbReference>
<evidence type="ECO:0000259" key="8">
    <source>
        <dbReference type="Pfam" id="PF12704"/>
    </source>
</evidence>
<gene>
    <name evidence="9" type="ORF">FPE01S_02_04050</name>
</gene>
<feature type="domain" description="MacB-like periplasmic core" evidence="8">
    <location>
        <begin position="20"/>
        <end position="246"/>
    </location>
</feature>
<feature type="transmembrane region" description="Helical" evidence="6">
    <location>
        <begin position="670"/>
        <end position="691"/>
    </location>
</feature>
<proteinExistence type="predicted"/>
<feature type="transmembrane region" description="Helical" evidence="6">
    <location>
        <begin position="377"/>
        <end position="400"/>
    </location>
</feature>
<evidence type="ECO:0000313" key="10">
    <source>
        <dbReference type="Proteomes" id="UP000033121"/>
    </source>
</evidence>
<dbReference type="PANTHER" id="PTHR30572:SF18">
    <property type="entry name" value="ABC-TYPE MACROLIDE FAMILY EXPORT SYSTEM PERMEASE COMPONENT 2"/>
    <property type="match status" value="1"/>
</dbReference>
<protein>
    <submittedName>
        <fullName evidence="9">Putative ABC transporter permease protein</fullName>
    </submittedName>
</protein>
<evidence type="ECO:0000256" key="6">
    <source>
        <dbReference type="SAM" id="Phobius"/>
    </source>
</evidence>
<dbReference type="AlphaFoldDB" id="A0A0E9N1T2"/>
<name>A0A0E9N1T2_9BACT</name>
<dbReference type="GO" id="GO:0005886">
    <property type="term" value="C:plasma membrane"/>
    <property type="evidence" value="ECO:0007669"/>
    <property type="project" value="UniProtKB-SubCell"/>
</dbReference>
<evidence type="ECO:0000256" key="4">
    <source>
        <dbReference type="ARBA" id="ARBA00022989"/>
    </source>
</evidence>
<evidence type="ECO:0000256" key="3">
    <source>
        <dbReference type="ARBA" id="ARBA00022692"/>
    </source>
</evidence>
<feature type="transmembrane region" description="Helical" evidence="6">
    <location>
        <begin position="286"/>
        <end position="305"/>
    </location>
</feature>
<comment type="subcellular location">
    <subcellularLocation>
        <location evidence="1">Cell membrane</location>
        <topology evidence="1">Multi-pass membrane protein</topology>
    </subcellularLocation>
</comment>
<sequence length="790" mass="88585">MLFNYFKTAWRTLLKNKFNSVITIGGLTLGLAIGLLILLWVKDEKSYDTFAANGRQIYKLENMAGTGSSRQLWTNTNAAIGPLGVNAFPQIQSQVRTTYDYTHSIFRFENKSFQEDYKFFVDSNYFRFMNFPLVAGDPEKPFTDNQSIVLSRRMAEKYFGTANAVGKTLIADDTIPLRVSGIIANPPANSSFRLYEMLLPMAALEKYMYAGEPGKAFINDFNQYNYNTYLTLHENTSLKDLSVRLRDLHLQHKADDTDIEYLFLPLEKMHLFRADGGDNGYKTVQLFTLIAVLILVIACINYVNLSTARSLLRAKEVSLRKISGANRSQLFLQFIVETTLLFAIATTLALALIPVLLPYFNQLSGKELEFGLTDTGVWKLIGLTTLGTLVLSSIYPAVLLSSFEPLKAIKGKITPRFNDVLFRKGLVVVQFCFSIMLIAGTIVIGRQLKFIREKSLGYNKDQVFSFTMREMGNHYDVVKASLEKQQGISAVTRSDNNNIVSLGSMTGNTDFDGKEPNSTFMIHVMAIDKDFLPFFKMDLAKGNNFTGSKADSSHVILNETAVREANLGPDPIGKRFRIWQNNATIIGVVKDFHYASMKDKIGPVVMFYNPNVENRIYIRTRGGQAQQAIAAAEKSFKQYNSNYPFKYAFLDETYDQLYRSETRVGNLFKVFAAIAVFISCLGLLGLTAYAAQVRLREIGIRKVLGASTTGIVRLLAGDFIRLVLLAIVIGSPVAWWFMSKWLEDFAYRAPLSVTVFFWSGIAAVGIALITISLQSLKAALTNPVKTLRSE</sequence>
<feature type="transmembrane region" description="Helical" evidence="6">
    <location>
        <begin position="421"/>
        <end position="444"/>
    </location>
</feature>
<feature type="transmembrane region" description="Helical" evidence="6">
    <location>
        <begin position="749"/>
        <end position="771"/>
    </location>
</feature>
<feature type="transmembrane region" description="Helical" evidence="6">
    <location>
        <begin position="712"/>
        <end position="737"/>
    </location>
</feature>
<dbReference type="OrthoDB" id="1451596at2"/>
<feature type="domain" description="ABC3 transporter permease C-terminal" evidence="7">
    <location>
        <begin position="670"/>
        <end position="775"/>
    </location>
</feature>
<evidence type="ECO:0000256" key="5">
    <source>
        <dbReference type="ARBA" id="ARBA00023136"/>
    </source>
</evidence>
<dbReference type="InterPro" id="IPR050250">
    <property type="entry name" value="Macrolide_Exporter_MacB"/>
</dbReference>
<evidence type="ECO:0000313" key="9">
    <source>
        <dbReference type="EMBL" id="GAO43300.1"/>
    </source>
</evidence>
<feature type="transmembrane region" description="Helical" evidence="6">
    <location>
        <begin position="21"/>
        <end position="41"/>
    </location>
</feature>
<accession>A0A0E9N1T2</accession>
<keyword evidence="2" id="KW-1003">Cell membrane</keyword>
<dbReference type="PANTHER" id="PTHR30572">
    <property type="entry name" value="MEMBRANE COMPONENT OF TRANSPORTER-RELATED"/>
    <property type="match status" value="1"/>
</dbReference>
<evidence type="ECO:0000256" key="1">
    <source>
        <dbReference type="ARBA" id="ARBA00004651"/>
    </source>
</evidence>
<feature type="transmembrane region" description="Helical" evidence="6">
    <location>
        <begin position="330"/>
        <end position="357"/>
    </location>
</feature>
<dbReference type="Proteomes" id="UP000033121">
    <property type="component" value="Unassembled WGS sequence"/>
</dbReference>
<keyword evidence="5 6" id="KW-0472">Membrane</keyword>
<dbReference type="Pfam" id="PF02687">
    <property type="entry name" value="FtsX"/>
    <property type="match status" value="2"/>
</dbReference>
<evidence type="ECO:0000259" key="7">
    <source>
        <dbReference type="Pfam" id="PF02687"/>
    </source>
</evidence>
<organism evidence="9 10">
    <name type="scientific">Flavihumibacter petaseus NBRC 106054</name>
    <dbReference type="NCBI Taxonomy" id="1220578"/>
    <lineage>
        <taxon>Bacteria</taxon>
        <taxon>Pseudomonadati</taxon>
        <taxon>Bacteroidota</taxon>
        <taxon>Chitinophagia</taxon>
        <taxon>Chitinophagales</taxon>
        <taxon>Chitinophagaceae</taxon>
        <taxon>Flavihumibacter</taxon>
    </lineage>
</organism>
<feature type="domain" description="ABC3 transporter permease C-terminal" evidence="7">
    <location>
        <begin position="289"/>
        <end position="405"/>
    </location>
</feature>
<dbReference type="EMBL" id="BBWV01000002">
    <property type="protein sequence ID" value="GAO43300.1"/>
    <property type="molecule type" value="Genomic_DNA"/>
</dbReference>
<dbReference type="InterPro" id="IPR003838">
    <property type="entry name" value="ABC3_permease_C"/>
</dbReference>
<reference evidence="9 10" key="1">
    <citation type="submission" date="2015-04" db="EMBL/GenBank/DDBJ databases">
        <title>Whole genome shotgun sequence of Flavihumibacter petaseus NBRC 106054.</title>
        <authorList>
            <person name="Miyazawa S."/>
            <person name="Hosoyama A."/>
            <person name="Hashimoto M."/>
            <person name="Noguchi M."/>
            <person name="Tsuchikane K."/>
            <person name="Ohji S."/>
            <person name="Yamazoe A."/>
            <person name="Ichikawa N."/>
            <person name="Kimura A."/>
            <person name="Fujita N."/>
        </authorList>
    </citation>
    <scope>NUCLEOTIDE SEQUENCE [LARGE SCALE GENOMIC DNA]</scope>
    <source>
        <strain evidence="9 10">NBRC 106054</strain>
    </source>
</reference>
<keyword evidence="10" id="KW-1185">Reference proteome</keyword>
<feature type="domain" description="MacB-like periplasmic core" evidence="8">
    <location>
        <begin position="434"/>
        <end position="631"/>
    </location>
</feature>
<keyword evidence="4 6" id="KW-1133">Transmembrane helix</keyword>